<evidence type="ECO:0000256" key="1">
    <source>
        <dbReference type="ARBA" id="ARBA00023015"/>
    </source>
</evidence>
<dbReference type="InterPro" id="IPR018060">
    <property type="entry name" value="HTH_AraC"/>
</dbReference>
<keyword evidence="3" id="KW-0804">Transcription</keyword>
<dbReference type="PROSITE" id="PS00041">
    <property type="entry name" value="HTH_ARAC_FAMILY_1"/>
    <property type="match status" value="1"/>
</dbReference>
<keyword evidence="2" id="KW-0238">DNA-binding</keyword>
<feature type="domain" description="HTH araC/xylS-type" evidence="4">
    <location>
        <begin position="1"/>
        <end position="94"/>
    </location>
</feature>
<dbReference type="AlphaFoldDB" id="A0A0A8X508"/>
<name>A0A0A8X508_MESS1</name>
<reference evidence="5 6" key="1">
    <citation type="submission" date="2013-06" db="EMBL/GenBank/DDBJ databases">
        <title>Whole genome shotgun sequence of Bacillus selenatarsenatis SF-1.</title>
        <authorList>
            <person name="Kuroda M."/>
            <person name="Sei K."/>
            <person name="Yamashita M."/>
            <person name="Ike M."/>
        </authorList>
    </citation>
    <scope>NUCLEOTIDE SEQUENCE [LARGE SCALE GENOMIC DNA]</scope>
    <source>
        <strain evidence="5 6">SF-1</strain>
    </source>
</reference>
<dbReference type="RefSeq" id="WP_232310396.1">
    <property type="nucleotide sequence ID" value="NZ_BASE01000028.1"/>
</dbReference>
<dbReference type="Gene3D" id="1.10.10.60">
    <property type="entry name" value="Homeodomain-like"/>
    <property type="match status" value="2"/>
</dbReference>
<keyword evidence="6" id="KW-1185">Reference proteome</keyword>
<comment type="caution">
    <text evidence="5">The sequence shown here is derived from an EMBL/GenBank/DDBJ whole genome shotgun (WGS) entry which is preliminary data.</text>
</comment>
<accession>A0A0A8X508</accession>
<dbReference type="GO" id="GO:0003700">
    <property type="term" value="F:DNA-binding transcription factor activity"/>
    <property type="evidence" value="ECO:0007669"/>
    <property type="project" value="InterPro"/>
</dbReference>
<dbReference type="InterPro" id="IPR018062">
    <property type="entry name" value="HTH_AraC-typ_CS"/>
</dbReference>
<sequence>MKKNIEEEITSEKLAELAGYSLYHFTRVFKDVTGVSPRHFLSALRIEAGKEKLIGPSYGSILKTLLDIGFKSFGTFSSKFKQFVGQSPKQFQNSAVKLHRFMNDYDEVNLEIPVSVKSPAVRCTPEVPVFFKGIIFVELFPRPIPDQELP</sequence>
<evidence type="ECO:0000313" key="5">
    <source>
        <dbReference type="EMBL" id="GAM13226.1"/>
    </source>
</evidence>
<evidence type="ECO:0000256" key="3">
    <source>
        <dbReference type="ARBA" id="ARBA00023163"/>
    </source>
</evidence>
<dbReference type="PROSITE" id="PS01124">
    <property type="entry name" value="HTH_ARAC_FAMILY_2"/>
    <property type="match status" value="1"/>
</dbReference>
<dbReference type="InterPro" id="IPR050204">
    <property type="entry name" value="AraC_XylS_family_regulators"/>
</dbReference>
<evidence type="ECO:0000259" key="4">
    <source>
        <dbReference type="PROSITE" id="PS01124"/>
    </source>
</evidence>
<dbReference type="PANTHER" id="PTHR46796">
    <property type="entry name" value="HTH-TYPE TRANSCRIPTIONAL ACTIVATOR RHAS-RELATED"/>
    <property type="match status" value="1"/>
</dbReference>
<dbReference type="Proteomes" id="UP000031014">
    <property type="component" value="Unassembled WGS sequence"/>
</dbReference>
<evidence type="ECO:0000313" key="6">
    <source>
        <dbReference type="Proteomes" id="UP000031014"/>
    </source>
</evidence>
<evidence type="ECO:0000256" key="2">
    <source>
        <dbReference type="ARBA" id="ARBA00023125"/>
    </source>
</evidence>
<protein>
    <submittedName>
        <fullName evidence="5">Transcriptional regulator, AraC family</fullName>
    </submittedName>
</protein>
<dbReference type="STRING" id="1321606.SAMD00020551_1364"/>
<keyword evidence="1" id="KW-0805">Transcription regulation</keyword>
<dbReference type="Pfam" id="PF12833">
    <property type="entry name" value="HTH_18"/>
    <property type="match status" value="1"/>
</dbReference>
<gene>
    <name evidence="5" type="ORF">SAMD00020551_1364</name>
</gene>
<dbReference type="GO" id="GO:0043565">
    <property type="term" value="F:sequence-specific DNA binding"/>
    <property type="evidence" value="ECO:0007669"/>
    <property type="project" value="InterPro"/>
</dbReference>
<dbReference type="InterPro" id="IPR009057">
    <property type="entry name" value="Homeodomain-like_sf"/>
</dbReference>
<organism evidence="5 6">
    <name type="scientific">Mesobacillus selenatarsenatis (strain DSM 18680 / JCM 14380 / FERM P-15431 / SF-1)</name>
    <dbReference type="NCBI Taxonomy" id="1321606"/>
    <lineage>
        <taxon>Bacteria</taxon>
        <taxon>Bacillati</taxon>
        <taxon>Bacillota</taxon>
        <taxon>Bacilli</taxon>
        <taxon>Bacillales</taxon>
        <taxon>Bacillaceae</taxon>
        <taxon>Mesobacillus</taxon>
    </lineage>
</organism>
<dbReference type="SUPFAM" id="SSF46689">
    <property type="entry name" value="Homeodomain-like"/>
    <property type="match status" value="2"/>
</dbReference>
<dbReference type="SMART" id="SM00342">
    <property type="entry name" value="HTH_ARAC"/>
    <property type="match status" value="1"/>
</dbReference>
<proteinExistence type="predicted"/>
<dbReference type="EMBL" id="BASE01000028">
    <property type="protein sequence ID" value="GAM13226.1"/>
    <property type="molecule type" value="Genomic_DNA"/>
</dbReference>